<evidence type="ECO:0000313" key="3">
    <source>
        <dbReference type="Proteomes" id="UP000181790"/>
    </source>
</evidence>
<reference evidence="2 3" key="1">
    <citation type="submission" date="2016-10" db="EMBL/GenBank/DDBJ databases">
        <title>Arsenicibacter rosenii gen. nov., sp. nov., an efficient arsenic-methylating bacterium isolated from an arsenic-contaminated paddy soil.</title>
        <authorList>
            <person name="Huang K."/>
        </authorList>
    </citation>
    <scope>NUCLEOTIDE SEQUENCE [LARGE SCALE GENOMIC DNA]</scope>
    <source>
        <strain evidence="2 3">SM-1</strain>
    </source>
</reference>
<accession>A0A1S2VQS1</accession>
<dbReference type="AlphaFoldDB" id="A0A1S2VQS1"/>
<dbReference type="Proteomes" id="UP000181790">
    <property type="component" value="Unassembled WGS sequence"/>
</dbReference>
<comment type="caution">
    <text evidence="2">The sequence shown here is derived from an EMBL/GenBank/DDBJ whole genome shotgun (WGS) entry which is preliminary data.</text>
</comment>
<name>A0A1S2VQS1_9BACT</name>
<keyword evidence="3" id="KW-1185">Reference proteome</keyword>
<evidence type="ECO:0000256" key="1">
    <source>
        <dbReference type="SAM" id="MobiDB-lite"/>
    </source>
</evidence>
<organism evidence="2 3">
    <name type="scientific">Arsenicibacter rosenii</name>
    <dbReference type="NCBI Taxonomy" id="1750698"/>
    <lineage>
        <taxon>Bacteria</taxon>
        <taxon>Pseudomonadati</taxon>
        <taxon>Bacteroidota</taxon>
        <taxon>Cytophagia</taxon>
        <taxon>Cytophagales</taxon>
        <taxon>Spirosomataceae</taxon>
        <taxon>Arsenicibacter</taxon>
    </lineage>
</organism>
<evidence type="ECO:0000313" key="2">
    <source>
        <dbReference type="EMBL" id="OIN60555.1"/>
    </source>
</evidence>
<sequence>MILISMLPLLLLSCGKQGGFTDTLGNAAGSASPVLAREVVGIHMLSADTDYREPCHYVTEGLIKQTFGIDHDAELIENTQANGCTFEWDGRVVRIAFGGHKPYASVYHAEYAFDKRYQPKQAGVTSGLGGADGPAEAASGPNPAGTAGSVGTPAQIPGNKRDSTMANDTSRTPAHITPRASMPTEKAESQGAFVAMKGIGDKALWEPGRNTIHVLYNNHIINVQIMAGETQAKQKQQAAMLARVLIDGLSH</sequence>
<protein>
    <submittedName>
        <fullName evidence="2">Uncharacterized protein</fullName>
    </submittedName>
</protein>
<dbReference type="EMBL" id="MORL01000001">
    <property type="protein sequence ID" value="OIN60555.1"/>
    <property type="molecule type" value="Genomic_DNA"/>
</dbReference>
<gene>
    <name evidence="2" type="ORF">BLX24_00035</name>
</gene>
<feature type="region of interest" description="Disordered" evidence="1">
    <location>
        <begin position="124"/>
        <end position="186"/>
    </location>
</feature>
<proteinExistence type="predicted"/>